<reference evidence="1 2" key="1">
    <citation type="submission" date="2020-08" db="EMBL/GenBank/DDBJ databases">
        <title>Croceimicrobium hydrocarbonivorans gen. nov., sp. nov., a novel marine bacterium isolated from a bacterial consortium that degrades polyethylene terephthalate.</title>
        <authorList>
            <person name="Liu R."/>
        </authorList>
    </citation>
    <scope>NUCLEOTIDE SEQUENCE [LARGE SCALE GENOMIC DNA]</scope>
    <source>
        <strain evidence="1 2">A20-9</strain>
    </source>
</reference>
<dbReference type="Proteomes" id="UP000516305">
    <property type="component" value="Chromosome"/>
</dbReference>
<dbReference type="GO" id="GO:0016740">
    <property type="term" value="F:transferase activity"/>
    <property type="evidence" value="ECO:0007669"/>
    <property type="project" value="UniProtKB-KW"/>
</dbReference>
<protein>
    <submittedName>
        <fullName evidence="1">Acyl transferase</fullName>
    </submittedName>
</protein>
<evidence type="ECO:0000313" key="2">
    <source>
        <dbReference type="Proteomes" id="UP000516305"/>
    </source>
</evidence>
<dbReference type="KEGG" id="chyd:H4K34_09960"/>
<accession>A0A7H0VK02</accession>
<dbReference type="EMBL" id="CP060139">
    <property type="protein sequence ID" value="QNR26050.1"/>
    <property type="molecule type" value="Genomic_DNA"/>
</dbReference>
<keyword evidence="1" id="KW-0808">Transferase</keyword>
<dbReference type="AlphaFoldDB" id="A0A7H0VK02"/>
<evidence type="ECO:0000313" key="1">
    <source>
        <dbReference type="EMBL" id="QNR26050.1"/>
    </source>
</evidence>
<keyword evidence="2" id="KW-1185">Reference proteome</keyword>
<sequence>MDLYQIQYAHNPVYQQWCNYVKGTPDQVKALEDIPFLPIDFFKQEQLSIFKSEAPLYFRSSGTGGYGQSKHAAYDPDFYDLRTQRIFEASYGAIQDLCVLALLPAYLEREGSSLVRMAQHFINLSSDPDSGFYLHDLKALAEKLRCKQAEGKKVLLLGVSFALWDLAEQFPQDLSGQIIMETGGMKGRRKELIRSDLHQIFKEAFQVEAIHSEYGMTELFSQAYSPGAGRFYPPDSMRVYSREMEDPFSRAAYGKTGGLNIIDLANLDSCAFIETQDLGRCYEDASFEVLGRFDRAEVRGCNLMIG</sequence>
<proteinExistence type="predicted"/>
<organism evidence="1 2">
    <name type="scientific">Croceimicrobium hydrocarbonivorans</name>
    <dbReference type="NCBI Taxonomy" id="2761580"/>
    <lineage>
        <taxon>Bacteria</taxon>
        <taxon>Pseudomonadati</taxon>
        <taxon>Bacteroidota</taxon>
        <taxon>Flavobacteriia</taxon>
        <taxon>Flavobacteriales</taxon>
        <taxon>Owenweeksiaceae</taxon>
        <taxon>Croceimicrobium</taxon>
    </lineage>
</organism>
<gene>
    <name evidence="1" type="ORF">H4K34_09960</name>
</gene>
<name>A0A7H0VK02_9FLAO</name>